<dbReference type="AlphaFoldDB" id="A0A4Y7L510"/>
<reference evidence="2 3" key="1">
    <citation type="journal article" date="2018" name="Science">
        <title>The opium poppy genome and morphinan production.</title>
        <authorList>
            <person name="Guo L."/>
            <person name="Winzer T."/>
            <person name="Yang X."/>
            <person name="Li Y."/>
            <person name="Ning Z."/>
            <person name="He Z."/>
            <person name="Teodor R."/>
            <person name="Lu Y."/>
            <person name="Bowser T.A."/>
            <person name="Graham I.A."/>
            <person name="Ye K."/>
        </authorList>
    </citation>
    <scope>NUCLEOTIDE SEQUENCE [LARGE SCALE GENOMIC DNA]</scope>
    <source>
        <strain evidence="3">cv. HN1</strain>
        <tissue evidence="2">Leaves</tissue>
    </source>
</reference>
<name>A0A4Y7L510_PAPSO</name>
<dbReference type="EMBL" id="CM010724">
    <property type="protein sequence ID" value="RZC80624.1"/>
    <property type="molecule type" value="Genomic_DNA"/>
</dbReference>
<dbReference type="Gramene" id="RZC80624">
    <property type="protein sequence ID" value="RZC80624"/>
    <property type="gene ID" value="C5167_043198"/>
</dbReference>
<accession>A0A4Y7L510</accession>
<evidence type="ECO:0000313" key="2">
    <source>
        <dbReference type="EMBL" id="RZC80624.1"/>
    </source>
</evidence>
<gene>
    <name evidence="2" type="ORF">C5167_043198</name>
</gene>
<feature type="region of interest" description="Disordered" evidence="1">
    <location>
        <begin position="1"/>
        <end position="24"/>
    </location>
</feature>
<sequence>MDCHPIGKEVTGKEKDSTAKMDTA</sequence>
<evidence type="ECO:0000256" key="1">
    <source>
        <dbReference type="SAM" id="MobiDB-lite"/>
    </source>
</evidence>
<organism evidence="2 3">
    <name type="scientific">Papaver somniferum</name>
    <name type="common">Opium poppy</name>
    <dbReference type="NCBI Taxonomy" id="3469"/>
    <lineage>
        <taxon>Eukaryota</taxon>
        <taxon>Viridiplantae</taxon>
        <taxon>Streptophyta</taxon>
        <taxon>Embryophyta</taxon>
        <taxon>Tracheophyta</taxon>
        <taxon>Spermatophyta</taxon>
        <taxon>Magnoliopsida</taxon>
        <taxon>Ranunculales</taxon>
        <taxon>Papaveraceae</taxon>
        <taxon>Papaveroideae</taxon>
        <taxon>Papaver</taxon>
    </lineage>
</organism>
<keyword evidence="3" id="KW-1185">Reference proteome</keyword>
<protein>
    <submittedName>
        <fullName evidence="2">Uncharacterized protein</fullName>
    </submittedName>
</protein>
<proteinExistence type="predicted"/>
<evidence type="ECO:0000313" key="3">
    <source>
        <dbReference type="Proteomes" id="UP000316621"/>
    </source>
</evidence>
<dbReference type="Proteomes" id="UP000316621">
    <property type="component" value="Chromosome 10"/>
</dbReference>